<keyword evidence="6 8" id="KW-0807">Transducer</keyword>
<dbReference type="STRING" id="200904.GCA_900168775_02298"/>
<keyword evidence="9" id="KW-1133">Transmembrane helix</keyword>
<feature type="transmembrane region" description="Helical" evidence="9">
    <location>
        <begin position="12"/>
        <end position="34"/>
    </location>
</feature>
<feature type="domain" description="HAMP" evidence="11">
    <location>
        <begin position="324"/>
        <end position="379"/>
    </location>
</feature>
<reference evidence="12 13" key="1">
    <citation type="submission" date="2018-06" db="EMBL/GenBank/DDBJ databases">
        <title>Genomic Encyclopedia of Type Strains, Phase IV (KMG-IV): sequencing the most valuable type-strain genomes for metagenomic binning, comparative biology and taxonomic classification.</title>
        <authorList>
            <person name="Goeker M."/>
        </authorList>
    </citation>
    <scope>NUCLEOTIDE SEQUENCE [LARGE SCALE GENOMIC DNA]</scope>
    <source>
        <strain evidence="12 13">DSM 15140</strain>
    </source>
</reference>
<dbReference type="CDD" id="cd12912">
    <property type="entry name" value="PDC2_MCP_like"/>
    <property type="match status" value="1"/>
</dbReference>
<evidence type="ECO:0000313" key="12">
    <source>
        <dbReference type="EMBL" id="RBO99436.1"/>
    </source>
</evidence>
<dbReference type="GO" id="GO:0007165">
    <property type="term" value="P:signal transduction"/>
    <property type="evidence" value="ECO:0007669"/>
    <property type="project" value="UniProtKB-KW"/>
</dbReference>
<keyword evidence="2" id="KW-1003">Cell membrane</keyword>
<evidence type="ECO:0000256" key="4">
    <source>
        <dbReference type="ARBA" id="ARBA00022500"/>
    </source>
</evidence>
<evidence type="ECO:0000256" key="5">
    <source>
        <dbReference type="ARBA" id="ARBA00023136"/>
    </source>
</evidence>
<sequence length="688" mass="75799">MKKRKKSIAKSLISFIIPIVVVALVTISAIGYVFSKNIIDDQLDYAMNTKLKQIEQEVITILEKEKGAAKSLAKTIESQRSQLTEDGINTLLKNFIPMNNETFGMGVWFEPNEFNNKEKYAPFAHKDGEKVVLDDSYTTGDLNIWETEWYQVGSEENGGWTAAYEDPSTNVTMVTTAYPFYQPNGDQMGVVTVDIDISSIQELITSSNIDYDGRALLVQHDGAFLAGVDDSRLIKENVLQDKNTSFAEAGETMIANETGDTTYTVDGETYYFYYINVPETNWKLAISVSQANLMASTNDLLVTFIISSVLAIAIVTFVIVIYARRMSKTAKKYSGIAQVVAEGGLDNTFEERDLARNDELGDIGKSLYEMQTNLTDVVENFQTNALLIDDHAQNLSSFSEEMSATSENVATAISNVAEGATTQHEKLQSVNKRVAQFDEGLTIMDHSINDVDNGASAILSMANGSKEEMNKMTKAFETLTETFSALIDRVKSVETNISNVNEMTELINSIADQTNLLSLNAAIEAARAGESGKGFAVVASEIRDLAEKSRESSEKIDSIIKGVSQDTNKVVQSTDEVNNELLLQREQINATIQSFEEIVKAVEEMSPKVQRTKASSKEIQEEKARIIKELEETSAISEDVAASAEEISASAEEMSASIVEVSTSASSLGDMTNEMKQKIDFFKLKKSE</sequence>
<comment type="caution">
    <text evidence="12">The sequence shown here is derived from an EMBL/GenBank/DDBJ whole genome shotgun (WGS) entry which is preliminary data.</text>
</comment>
<organism evidence="12 13">
    <name type="scientific">Paraliobacillus ryukyuensis</name>
    <dbReference type="NCBI Taxonomy" id="200904"/>
    <lineage>
        <taxon>Bacteria</taxon>
        <taxon>Bacillati</taxon>
        <taxon>Bacillota</taxon>
        <taxon>Bacilli</taxon>
        <taxon>Bacillales</taxon>
        <taxon>Bacillaceae</taxon>
        <taxon>Paraliobacillus</taxon>
    </lineage>
</organism>
<evidence type="ECO:0000259" key="11">
    <source>
        <dbReference type="PROSITE" id="PS50885"/>
    </source>
</evidence>
<gene>
    <name evidence="12" type="ORF">DES48_104108</name>
</gene>
<keyword evidence="4" id="KW-0145">Chemotaxis</keyword>
<dbReference type="Pfam" id="PF00015">
    <property type="entry name" value="MCPsignal"/>
    <property type="match status" value="1"/>
</dbReference>
<comment type="subcellular location">
    <subcellularLocation>
        <location evidence="1">Cell membrane</location>
    </subcellularLocation>
</comment>
<keyword evidence="3" id="KW-0488">Methylation</keyword>
<dbReference type="PROSITE" id="PS50885">
    <property type="entry name" value="HAMP"/>
    <property type="match status" value="1"/>
</dbReference>
<dbReference type="EMBL" id="QNRI01000004">
    <property type="protein sequence ID" value="RBO99436.1"/>
    <property type="molecule type" value="Genomic_DNA"/>
</dbReference>
<dbReference type="SUPFAM" id="SSF58104">
    <property type="entry name" value="Methyl-accepting chemotaxis protein (MCP) signaling domain"/>
    <property type="match status" value="1"/>
</dbReference>
<dbReference type="PANTHER" id="PTHR32089">
    <property type="entry name" value="METHYL-ACCEPTING CHEMOTAXIS PROTEIN MCPB"/>
    <property type="match status" value="1"/>
</dbReference>
<dbReference type="SMART" id="SM00283">
    <property type="entry name" value="MA"/>
    <property type="match status" value="1"/>
</dbReference>
<evidence type="ECO:0000313" key="13">
    <source>
        <dbReference type="Proteomes" id="UP000252254"/>
    </source>
</evidence>
<protein>
    <submittedName>
        <fullName evidence="12">Methyl-accepting chemotaxis sensory transducer with Cache sensor</fullName>
    </submittedName>
</protein>
<evidence type="ECO:0000259" key="10">
    <source>
        <dbReference type="PROSITE" id="PS50111"/>
    </source>
</evidence>
<dbReference type="InterPro" id="IPR004089">
    <property type="entry name" value="MCPsignal_dom"/>
</dbReference>
<evidence type="ECO:0000256" key="8">
    <source>
        <dbReference type="PROSITE-ProRule" id="PRU00284"/>
    </source>
</evidence>
<dbReference type="PROSITE" id="PS50111">
    <property type="entry name" value="CHEMOTAXIS_TRANSDUC_2"/>
    <property type="match status" value="1"/>
</dbReference>
<dbReference type="PANTHER" id="PTHR32089:SF114">
    <property type="entry name" value="METHYL-ACCEPTING CHEMOTAXIS PROTEIN MCPB"/>
    <property type="match status" value="1"/>
</dbReference>
<dbReference type="CDD" id="cd06225">
    <property type="entry name" value="HAMP"/>
    <property type="match status" value="1"/>
</dbReference>
<dbReference type="Gene3D" id="1.10.287.950">
    <property type="entry name" value="Methyl-accepting chemotaxis protein"/>
    <property type="match status" value="1"/>
</dbReference>
<keyword evidence="9" id="KW-0812">Transmembrane</keyword>
<evidence type="ECO:0000256" key="2">
    <source>
        <dbReference type="ARBA" id="ARBA00022475"/>
    </source>
</evidence>
<dbReference type="OrthoDB" id="9760371at2"/>
<dbReference type="Gene3D" id="3.30.450.20">
    <property type="entry name" value="PAS domain"/>
    <property type="match status" value="2"/>
</dbReference>
<dbReference type="AlphaFoldDB" id="A0A366EAP4"/>
<keyword evidence="5 9" id="KW-0472">Membrane</keyword>
<evidence type="ECO:0000256" key="7">
    <source>
        <dbReference type="ARBA" id="ARBA00029447"/>
    </source>
</evidence>
<feature type="transmembrane region" description="Helical" evidence="9">
    <location>
        <begin position="300"/>
        <end position="323"/>
    </location>
</feature>
<evidence type="ECO:0000256" key="3">
    <source>
        <dbReference type="ARBA" id="ARBA00022481"/>
    </source>
</evidence>
<name>A0A366EAP4_9BACI</name>
<evidence type="ECO:0000256" key="6">
    <source>
        <dbReference type="ARBA" id="ARBA00023224"/>
    </source>
</evidence>
<proteinExistence type="inferred from homology"/>
<dbReference type="RefSeq" id="WP_113868339.1">
    <property type="nucleotide sequence ID" value="NZ_BAABQN010000003.1"/>
</dbReference>
<dbReference type="SUPFAM" id="SSF103190">
    <property type="entry name" value="Sensory domain-like"/>
    <property type="match status" value="1"/>
</dbReference>
<dbReference type="InterPro" id="IPR003660">
    <property type="entry name" value="HAMP_dom"/>
</dbReference>
<accession>A0A366EAP4</accession>
<evidence type="ECO:0000256" key="1">
    <source>
        <dbReference type="ARBA" id="ARBA00004236"/>
    </source>
</evidence>
<dbReference type="SMART" id="SM00304">
    <property type="entry name" value="HAMP"/>
    <property type="match status" value="1"/>
</dbReference>
<evidence type="ECO:0000256" key="9">
    <source>
        <dbReference type="SAM" id="Phobius"/>
    </source>
</evidence>
<dbReference type="CDD" id="cd12913">
    <property type="entry name" value="PDC1_MCP_like"/>
    <property type="match status" value="1"/>
</dbReference>
<dbReference type="Pfam" id="PF22673">
    <property type="entry name" value="MCP-like_PDC_1"/>
    <property type="match status" value="1"/>
</dbReference>
<keyword evidence="13" id="KW-1185">Reference proteome</keyword>
<dbReference type="Proteomes" id="UP000252254">
    <property type="component" value="Unassembled WGS sequence"/>
</dbReference>
<dbReference type="GO" id="GO:0006935">
    <property type="term" value="P:chemotaxis"/>
    <property type="evidence" value="ECO:0007669"/>
    <property type="project" value="UniProtKB-KW"/>
</dbReference>
<dbReference type="GO" id="GO:0005886">
    <property type="term" value="C:plasma membrane"/>
    <property type="evidence" value="ECO:0007669"/>
    <property type="project" value="UniProtKB-SubCell"/>
</dbReference>
<dbReference type="InterPro" id="IPR029151">
    <property type="entry name" value="Sensor-like_sf"/>
</dbReference>
<feature type="domain" description="Methyl-accepting transducer" evidence="10">
    <location>
        <begin position="398"/>
        <end position="648"/>
    </location>
</feature>
<comment type="similarity">
    <text evidence="7">Belongs to the methyl-accepting chemotaxis (MCP) protein family.</text>
</comment>